<evidence type="ECO:0000313" key="1">
    <source>
        <dbReference type="EMBL" id="GBM99189.1"/>
    </source>
</evidence>
<dbReference type="EMBL" id="BGPR01004397">
    <property type="protein sequence ID" value="GBM99189.1"/>
    <property type="molecule type" value="Genomic_DNA"/>
</dbReference>
<reference evidence="1 2" key="1">
    <citation type="journal article" date="2019" name="Sci. Rep.">
        <title>Orb-weaving spider Araneus ventricosus genome elucidates the spidroin gene catalogue.</title>
        <authorList>
            <person name="Kono N."/>
            <person name="Nakamura H."/>
            <person name="Ohtoshi R."/>
            <person name="Moran D.A.P."/>
            <person name="Shinohara A."/>
            <person name="Yoshida Y."/>
            <person name="Fujiwara M."/>
            <person name="Mori M."/>
            <person name="Tomita M."/>
            <person name="Arakawa K."/>
        </authorList>
    </citation>
    <scope>NUCLEOTIDE SEQUENCE [LARGE SCALE GENOMIC DNA]</scope>
</reference>
<protein>
    <submittedName>
        <fullName evidence="1">Uncharacterized protein</fullName>
    </submittedName>
</protein>
<dbReference type="AlphaFoldDB" id="A0A4Y2KB56"/>
<comment type="caution">
    <text evidence="1">The sequence shown here is derived from an EMBL/GenBank/DDBJ whole genome shotgun (WGS) entry which is preliminary data.</text>
</comment>
<keyword evidence="2" id="KW-1185">Reference proteome</keyword>
<dbReference type="OrthoDB" id="97058at2759"/>
<dbReference type="Proteomes" id="UP000499080">
    <property type="component" value="Unassembled WGS sequence"/>
</dbReference>
<accession>A0A4Y2KB56</accession>
<organism evidence="1 2">
    <name type="scientific">Araneus ventricosus</name>
    <name type="common">Orbweaver spider</name>
    <name type="synonym">Epeira ventricosa</name>
    <dbReference type="NCBI Taxonomy" id="182803"/>
    <lineage>
        <taxon>Eukaryota</taxon>
        <taxon>Metazoa</taxon>
        <taxon>Ecdysozoa</taxon>
        <taxon>Arthropoda</taxon>
        <taxon>Chelicerata</taxon>
        <taxon>Arachnida</taxon>
        <taxon>Araneae</taxon>
        <taxon>Araneomorphae</taxon>
        <taxon>Entelegynae</taxon>
        <taxon>Araneoidea</taxon>
        <taxon>Araneidae</taxon>
        <taxon>Araneus</taxon>
    </lineage>
</organism>
<evidence type="ECO:0000313" key="2">
    <source>
        <dbReference type="Proteomes" id="UP000499080"/>
    </source>
</evidence>
<proteinExistence type="predicted"/>
<name>A0A4Y2KB56_ARAVE</name>
<sequence length="116" mass="13485">MCIKFLKSHGISLSSEKSEFCVLCAYGKAHRKSFHSRAVRSTKPGEQIDADVFGPMEEDSVGTSRFMFVLEDDYTKFRRDLHYRRLCTLMCVFTKLERKLKEVFEVRACSIVRTNC</sequence>
<gene>
    <name evidence="1" type="ORF">AVEN_103346_1</name>
</gene>